<keyword evidence="5" id="KW-0378">Hydrolase</keyword>
<comment type="catalytic activity">
    <reaction evidence="1">
        <text>inosine + phosphate = alpha-D-ribose 1-phosphate + hypoxanthine</text>
        <dbReference type="Rhea" id="RHEA:27646"/>
        <dbReference type="ChEBI" id="CHEBI:17368"/>
        <dbReference type="ChEBI" id="CHEBI:17596"/>
        <dbReference type="ChEBI" id="CHEBI:43474"/>
        <dbReference type="ChEBI" id="CHEBI:57720"/>
        <dbReference type="EC" id="2.4.2.1"/>
    </reaction>
    <physiologicalReaction direction="left-to-right" evidence="1">
        <dbReference type="Rhea" id="RHEA:27647"/>
    </physiologicalReaction>
</comment>
<comment type="similarity">
    <text evidence="2">Belongs to the purine nucleoside phosphorylase YfiH/LACC1 family.</text>
</comment>
<evidence type="ECO:0000256" key="7">
    <source>
        <dbReference type="ARBA" id="ARBA00047989"/>
    </source>
</evidence>
<dbReference type="Gene3D" id="3.60.140.10">
    <property type="entry name" value="CNF1/YfiH-like putative cysteine hydrolases"/>
    <property type="match status" value="1"/>
</dbReference>
<sequence length="260" mass="29078">MLIRYDLPHKKPGIQLFTTTRQGGVSEDNYASFNVSPFCGDCPEHVKHNLQRLSEKISISPEKILIPYQTHGTEIRKIDAGFMQSDSKEQAELLHGIDALVTNIPEVCIGVTTADCVPVFLYDTIRQVVAVAHAGWRGTCAKIVSKTIHLMLCEYNCKPEDIQAVIGPSISVQAYQVGEELYTAFQEAGFPVDQIFVRKDTGLYLDLWKANELLLLSEGIVSNRIAIAGRCTYTEYELFFSARRLGIKSGRMFNGIYIHS</sequence>
<keyword evidence="10" id="KW-0560">Oxidoreductase</keyword>
<dbReference type="PANTHER" id="PTHR30616:SF2">
    <property type="entry name" value="PURINE NUCLEOSIDE PHOSPHORYLASE LACC1"/>
    <property type="match status" value="1"/>
</dbReference>
<keyword evidence="3" id="KW-0808">Transferase</keyword>
<organism evidence="10">
    <name type="scientific">bioreactor metagenome</name>
    <dbReference type="NCBI Taxonomy" id="1076179"/>
    <lineage>
        <taxon>unclassified sequences</taxon>
        <taxon>metagenomes</taxon>
        <taxon>ecological metagenomes</taxon>
    </lineage>
</organism>
<protein>
    <submittedName>
        <fullName evidence="10">Polyphenol oxidase</fullName>
        <ecNumber evidence="10">1.10.3.-</ecNumber>
    </submittedName>
</protein>
<accession>A0A644VSB5</accession>
<evidence type="ECO:0000313" key="10">
    <source>
        <dbReference type="EMBL" id="MPL94289.1"/>
    </source>
</evidence>
<dbReference type="AlphaFoldDB" id="A0A644VSB5"/>
<dbReference type="InterPro" id="IPR011324">
    <property type="entry name" value="Cytotoxic_necrot_fac-like_cat"/>
</dbReference>
<dbReference type="GO" id="GO:0004000">
    <property type="term" value="F:adenosine deaminase activity"/>
    <property type="evidence" value="ECO:0007669"/>
    <property type="project" value="RHEA"/>
</dbReference>
<evidence type="ECO:0000256" key="1">
    <source>
        <dbReference type="ARBA" id="ARBA00000553"/>
    </source>
</evidence>
<evidence type="ECO:0000256" key="2">
    <source>
        <dbReference type="ARBA" id="ARBA00007353"/>
    </source>
</evidence>
<dbReference type="GO" id="GO:0005507">
    <property type="term" value="F:copper ion binding"/>
    <property type="evidence" value="ECO:0007669"/>
    <property type="project" value="TreeGrafter"/>
</dbReference>
<dbReference type="InterPro" id="IPR003730">
    <property type="entry name" value="Cu_polyphenol_OxRdtase"/>
</dbReference>
<evidence type="ECO:0000256" key="9">
    <source>
        <dbReference type="ARBA" id="ARBA00049893"/>
    </source>
</evidence>
<evidence type="ECO:0000256" key="6">
    <source>
        <dbReference type="ARBA" id="ARBA00022833"/>
    </source>
</evidence>
<dbReference type="EC" id="1.10.3.-" evidence="10"/>
<evidence type="ECO:0000256" key="8">
    <source>
        <dbReference type="ARBA" id="ARBA00048968"/>
    </source>
</evidence>
<dbReference type="GO" id="GO:0017061">
    <property type="term" value="F:S-methyl-5-thioadenosine phosphorylase activity"/>
    <property type="evidence" value="ECO:0007669"/>
    <property type="project" value="UniProtKB-EC"/>
</dbReference>
<reference evidence="10" key="1">
    <citation type="submission" date="2019-08" db="EMBL/GenBank/DDBJ databases">
        <authorList>
            <person name="Kucharzyk K."/>
            <person name="Murdoch R.W."/>
            <person name="Higgins S."/>
            <person name="Loffler F."/>
        </authorList>
    </citation>
    <scope>NUCLEOTIDE SEQUENCE</scope>
</reference>
<dbReference type="CDD" id="cd16833">
    <property type="entry name" value="YfiH"/>
    <property type="match status" value="1"/>
</dbReference>
<dbReference type="GO" id="GO:0016491">
    <property type="term" value="F:oxidoreductase activity"/>
    <property type="evidence" value="ECO:0007669"/>
    <property type="project" value="UniProtKB-KW"/>
</dbReference>
<dbReference type="NCBIfam" id="TIGR00726">
    <property type="entry name" value="peptidoglycan editing factor PgeF"/>
    <property type="match status" value="1"/>
</dbReference>
<comment type="catalytic activity">
    <reaction evidence="7">
        <text>adenosine + H2O + H(+) = inosine + NH4(+)</text>
        <dbReference type="Rhea" id="RHEA:24408"/>
        <dbReference type="ChEBI" id="CHEBI:15377"/>
        <dbReference type="ChEBI" id="CHEBI:15378"/>
        <dbReference type="ChEBI" id="CHEBI:16335"/>
        <dbReference type="ChEBI" id="CHEBI:17596"/>
        <dbReference type="ChEBI" id="CHEBI:28938"/>
        <dbReference type="EC" id="3.5.4.4"/>
    </reaction>
    <physiologicalReaction direction="left-to-right" evidence="7">
        <dbReference type="Rhea" id="RHEA:24409"/>
    </physiologicalReaction>
</comment>
<evidence type="ECO:0000256" key="3">
    <source>
        <dbReference type="ARBA" id="ARBA00022679"/>
    </source>
</evidence>
<evidence type="ECO:0000256" key="4">
    <source>
        <dbReference type="ARBA" id="ARBA00022723"/>
    </source>
</evidence>
<dbReference type="PANTHER" id="PTHR30616">
    <property type="entry name" value="UNCHARACTERIZED PROTEIN YFIH"/>
    <property type="match status" value="1"/>
</dbReference>
<proteinExistence type="inferred from homology"/>
<comment type="catalytic activity">
    <reaction evidence="8">
        <text>adenosine + phosphate = alpha-D-ribose 1-phosphate + adenine</text>
        <dbReference type="Rhea" id="RHEA:27642"/>
        <dbReference type="ChEBI" id="CHEBI:16335"/>
        <dbReference type="ChEBI" id="CHEBI:16708"/>
        <dbReference type="ChEBI" id="CHEBI:43474"/>
        <dbReference type="ChEBI" id="CHEBI:57720"/>
        <dbReference type="EC" id="2.4.2.1"/>
    </reaction>
    <physiologicalReaction direction="left-to-right" evidence="8">
        <dbReference type="Rhea" id="RHEA:27643"/>
    </physiologicalReaction>
</comment>
<dbReference type="SUPFAM" id="SSF64438">
    <property type="entry name" value="CNF1/YfiH-like putative cysteine hydrolases"/>
    <property type="match status" value="1"/>
</dbReference>
<dbReference type="Pfam" id="PF02578">
    <property type="entry name" value="Cu-oxidase_4"/>
    <property type="match status" value="1"/>
</dbReference>
<gene>
    <name evidence="10" type="ORF">SDC9_40441</name>
</gene>
<comment type="caution">
    <text evidence="10">The sequence shown here is derived from an EMBL/GenBank/DDBJ whole genome shotgun (WGS) entry which is preliminary data.</text>
</comment>
<comment type="catalytic activity">
    <reaction evidence="9">
        <text>S-methyl-5'-thioadenosine + phosphate = 5-(methylsulfanyl)-alpha-D-ribose 1-phosphate + adenine</text>
        <dbReference type="Rhea" id="RHEA:11852"/>
        <dbReference type="ChEBI" id="CHEBI:16708"/>
        <dbReference type="ChEBI" id="CHEBI:17509"/>
        <dbReference type="ChEBI" id="CHEBI:43474"/>
        <dbReference type="ChEBI" id="CHEBI:58533"/>
        <dbReference type="EC" id="2.4.2.28"/>
    </reaction>
    <physiologicalReaction direction="left-to-right" evidence="9">
        <dbReference type="Rhea" id="RHEA:11853"/>
    </physiologicalReaction>
</comment>
<keyword evidence="6" id="KW-0862">Zinc</keyword>
<dbReference type="InterPro" id="IPR038371">
    <property type="entry name" value="Cu_polyphenol_OxRdtase_sf"/>
</dbReference>
<dbReference type="EMBL" id="VSSQ01000422">
    <property type="protein sequence ID" value="MPL94289.1"/>
    <property type="molecule type" value="Genomic_DNA"/>
</dbReference>
<keyword evidence="4" id="KW-0479">Metal-binding</keyword>
<name>A0A644VSB5_9ZZZZ</name>
<evidence type="ECO:0000256" key="5">
    <source>
        <dbReference type="ARBA" id="ARBA00022801"/>
    </source>
</evidence>